<dbReference type="RefSeq" id="WP_002650839.1">
    <property type="nucleotide sequence ID" value="NZ_CH672376.1"/>
</dbReference>
<name>A3ZSE6_9BACT</name>
<accession>A3ZSE6</accession>
<protein>
    <submittedName>
        <fullName evidence="1">Uncharacterized protein</fullName>
    </submittedName>
</protein>
<comment type="caution">
    <text evidence="1">The sequence shown here is derived from an EMBL/GenBank/DDBJ whole genome shotgun (WGS) entry which is preliminary data.</text>
</comment>
<proteinExistence type="predicted"/>
<organism evidence="1 2">
    <name type="scientific">Blastopirellula marina DSM 3645</name>
    <dbReference type="NCBI Taxonomy" id="314230"/>
    <lineage>
        <taxon>Bacteria</taxon>
        <taxon>Pseudomonadati</taxon>
        <taxon>Planctomycetota</taxon>
        <taxon>Planctomycetia</taxon>
        <taxon>Pirellulales</taxon>
        <taxon>Pirellulaceae</taxon>
        <taxon>Blastopirellula</taxon>
    </lineage>
</organism>
<dbReference type="AlphaFoldDB" id="A3ZSE6"/>
<dbReference type="Proteomes" id="UP000004358">
    <property type="component" value="Unassembled WGS sequence"/>
</dbReference>
<evidence type="ECO:0000313" key="2">
    <source>
        <dbReference type="Proteomes" id="UP000004358"/>
    </source>
</evidence>
<dbReference type="HOGENOM" id="CLU_1131872_0_0_0"/>
<evidence type="ECO:0000313" key="1">
    <source>
        <dbReference type="EMBL" id="EAQ80606.1"/>
    </source>
</evidence>
<gene>
    <name evidence="1" type="ORF">DSM3645_14710</name>
</gene>
<dbReference type="EMBL" id="AANZ01000008">
    <property type="protein sequence ID" value="EAQ80606.1"/>
    <property type="molecule type" value="Genomic_DNA"/>
</dbReference>
<sequence>MEFLLVILASTTCVTAILAAIGYIFRATLGEWLIGSIRQMYAKELESHKSDLRTESETTLAHLKSSLQTDGEIALERLKAALGADAAIAQIRFSTQYEKAAEAIVKTHHSLDAAFNAVAAYTAILETPSMGSKEERRNAVNDTIMELRSVYRERRIYLPTALAKRVKNVEKQLFDTANSFSMKVEHGRSEVESTKEWTATYNRMKDEILPIMESLENLFRDMLGINQMFADVTTSDNNVVQRSTA</sequence>
<dbReference type="STRING" id="314230.DSM3645_14710"/>
<reference evidence="1 2" key="1">
    <citation type="submission" date="2006-02" db="EMBL/GenBank/DDBJ databases">
        <authorList>
            <person name="Amann R."/>
            <person name="Ferriera S."/>
            <person name="Johnson J."/>
            <person name="Kravitz S."/>
            <person name="Halpern A."/>
            <person name="Remington K."/>
            <person name="Beeson K."/>
            <person name="Tran B."/>
            <person name="Rogers Y.-H."/>
            <person name="Friedman R."/>
            <person name="Venter J.C."/>
        </authorList>
    </citation>
    <scope>NUCLEOTIDE SEQUENCE [LARGE SCALE GENOMIC DNA]</scope>
    <source>
        <strain evidence="1 2">DSM 3645</strain>
    </source>
</reference>